<feature type="transmembrane region" description="Helical" evidence="9">
    <location>
        <begin position="12"/>
        <end position="31"/>
    </location>
</feature>
<dbReference type="HAMAP" id="MF_00517">
    <property type="entry name" value="MFS_SotB"/>
    <property type="match status" value="1"/>
</dbReference>
<dbReference type="Pfam" id="PF07690">
    <property type="entry name" value="MFS_1"/>
    <property type="match status" value="1"/>
</dbReference>
<dbReference type="InterPro" id="IPR011701">
    <property type="entry name" value="MFS"/>
</dbReference>
<comment type="similarity">
    <text evidence="9">Belongs to the major facilitator superfamily. SotB (TC 2.A.1.2) family.</text>
</comment>
<feature type="transmembrane region" description="Helical" evidence="9">
    <location>
        <begin position="365"/>
        <end position="384"/>
    </location>
</feature>
<evidence type="ECO:0000256" key="6">
    <source>
        <dbReference type="ARBA" id="ARBA00022692"/>
    </source>
</evidence>
<keyword evidence="7 9" id="KW-1133">Transmembrane helix</keyword>
<dbReference type="RefSeq" id="WP_173634156.1">
    <property type="nucleotide sequence ID" value="NZ_CP054212.1"/>
</dbReference>
<evidence type="ECO:0000256" key="1">
    <source>
        <dbReference type="ARBA" id="ARBA00004651"/>
    </source>
</evidence>
<dbReference type="NCBIfam" id="NF002921">
    <property type="entry name" value="PRK03545.1"/>
    <property type="match status" value="1"/>
</dbReference>
<dbReference type="SUPFAM" id="SSF103473">
    <property type="entry name" value="MFS general substrate transporter"/>
    <property type="match status" value="1"/>
</dbReference>
<feature type="domain" description="Major facilitator superfamily (MFS) profile" evidence="10">
    <location>
        <begin position="14"/>
        <end position="388"/>
    </location>
</feature>
<dbReference type="InterPro" id="IPR020846">
    <property type="entry name" value="MFS_dom"/>
</dbReference>
<keyword evidence="2 9" id="KW-0813">Transport</keyword>
<evidence type="ECO:0000256" key="4">
    <source>
        <dbReference type="ARBA" id="ARBA00022519"/>
    </source>
</evidence>
<organism evidence="11 12">
    <name type="scientific">Paramixta manurensis</name>
    <dbReference type="NCBI Taxonomy" id="2740817"/>
    <lineage>
        <taxon>Bacteria</taxon>
        <taxon>Pseudomonadati</taxon>
        <taxon>Pseudomonadota</taxon>
        <taxon>Gammaproteobacteria</taxon>
        <taxon>Enterobacterales</taxon>
        <taxon>Erwiniaceae</taxon>
        <taxon>Paramixta</taxon>
    </lineage>
</organism>
<keyword evidence="8 9" id="KW-0472">Membrane</keyword>
<dbReference type="GO" id="GO:0005886">
    <property type="term" value="C:plasma membrane"/>
    <property type="evidence" value="ECO:0007669"/>
    <property type="project" value="UniProtKB-SubCell"/>
</dbReference>
<dbReference type="AlphaFoldDB" id="A0A6M8U906"/>
<dbReference type="PANTHER" id="PTHR43124">
    <property type="entry name" value="PURINE EFFLUX PUMP PBUE"/>
    <property type="match status" value="1"/>
</dbReference>
<protein>
    <recommendedName>
        <fullName evidence="9">Probable sugar efflux transporter</fullName>
    </recommendedName>
</protein>
<keyword evidence="4" id="KW-0997">Cell inner membrane</keyword>
<feature type="transmembrane region" description="Helical" evidence="9">
    <location>
        <begin position="139"/>
        <end position="160"/>
    </location>
</feature>
<feature type="transmembrane region" description="Helical" evidence="9">
    <location>
        <begin position="166"/>
        <end position="188"/>
    </location>
</feature>
<evidence type="ECO:0000256" key="7">
    <source>
        <dbReference type="ARBA" id="ARBA00022989"/>
    </source>
</evidence>
<dbReference type="KEGG" id="pmak:PMPD1_2253"/>
<evidence type="ECO:0000256" key="2">
    <source>
        <dbReference type="ARBA" id="ARBA00022448"/>
    </source>
</evidence>
<dbReference type="GO" id="GO:0015144">
    <property type="term" value="F:carbohydrate transmembrane transporter activity"/>
    <property type="evidence" value="ECO:0007669"/>
    <property type="project" value="UniProtKB-UniRule"/>
</dbReference>
<feature type="transmembrane region" description="Helical" evidence="9">
    <location>
        <begin position="105"/>
        <end position="127"/>
    </location>
</feature>
<comment type="subcellular location">
    <subcellularLocation>
        <location evidence="1 9">Cell membrane</location>
        <topology evidence="1 9">Multi-pass membrane protein</topology>
    </subcellularLocation>
</comment>
<dbReference type="Proteomes" id="UP000505325">
    <property type="component" value="Chromosome"/>
</dbReference>
<gene>
    <name evidence="9" type="primary">sotB</name>
    <name evidence="11" type="ORF">PMPD1_2253</name>
</gene>
<feature type="transmembrane region" description="Helical" evidence="9">
    <location>
        <begin position="301"/>
        <end position="321"/>
    </location>
</feature>
<evidence type="ECO:0000256" key="8">
    <source>
        <dbReference type="ARBA" id="ARBA00023136"/>
    </source>
</evidence>
<dbReference type="CDD" id="cd17324">
    <property type="entry name" value="MFS_NepI_like"/>
    <property type="match status" value="1"/>
</dbReference>
<keyword evidence="3 9" id="KW-1003">Cell membrane</keyword>
<dbReference type="PANTHER" id="PTHR43124:SF4">
    <property type="entry name" value="SUGAR EFFLUX TRANSPORTER"/>
    <property type="match status" value="1"/>
</dbReference>
<dbReference type="InterPro" id="IPR023495">
    <property type="entry name" value="Sugar_effux_transptr_put"/>
</dbReference>
<evidence type="ECO:0000313" key="12">
    <source>
        <dbReference type="Proteomes" id="UP000505325"/>
    </source>
</evidence>
<feature type="transmembrane region" description="Helical" evidence="9">
    <location>
        <begin position="209"/>
        <end position="229"/>
    </location>
</feature>
<dbReference type="PROSITE" id="PS50850">
    <property type="entry name" value="MFS"/>
    <property type="match status" value="1"/>
</dbReference>
<accession>A0A6M8U906</accession>
<keyword evidence="5 9" id="KW-0762">Sugar transport</keyword>
<feature type="transmembrane region" description="Helical" evidence="9">
    <location>
        <begin position="275"/>
        <end position="295"/>
    </location>
</feature>
<evidence type="ECO:0000256" key="3">
    <source>
        <dbReference type="ARBA" id="ARBA00022475"/>
    </source>
</evidence>
<feature type="transmembrane region" description="Helical" evidence="9">
    <location>
        <begin position="79"/>
        <end position="99"/>
    </location>
</feature>
<feature type="transmembrane region" description="Helical" evidence="9">
    <location>
        <begin position="249"/>
        <end position="268"/>
    </location>
</feature>
<dbReference type="Gene3D" id="1.20.1250.20">
    <property type="entry name" value="MFS general substrate transporter like domains"/>
    <property type="match status" value="1"/>
</dbReference>
<dbReference type="InterPro" id="IPR050189">
    <property type="entry name" value="MFS_Efflux_Transporters"/>
</dbReference>
<evidence type="ECO:0000256" key="5">
    <source>
        <dbReference type="ARBA" id="ARBA00022597"/>
    </source>
</evidence>
<proteinExistence type="inferred from homology"/>
<dbReference type="EMBL" id="CP054212">
    <property type="protein sequence ID" value="QKJ87198.1"/>
    <property type="molecule type" value="Genomic_DNA"/>
</dbReference>
<feature type="transmembrane region" description="Helical" evidence="9">
    <location>
        <begin position="333"/>
        <end position="353"/>
    </location>
</feature>
<comment type="function">
    <text evidence="9">Involved in the efflux of sugars. The physiological role may be the reduction of the intracellular concentration of toxic sugars or sugar metabolites.</text>
</comment>
<name>A0A6M8U906_9GAMM</name>
<dbReference type="InterPro" id="IPR036259">
    <property type="entry name" value="MFS_trans_sf"/>
</dbReference>
<reference evidence="11 12" key="1">
    <citation type="submission" date="2020-06" db="EMBL/GenBank/DDBJ databases">
        <title>Genome sequence of Paramixta manurensis strain PD-1.</title>
        <authorList>
            <person name="Lee C.W."/>
            <person name="Kim J."/>
        </authorList>
    </citation>
    <scope>NUCLEOTIDE SEQUENCE [LARGE SCALE GENOMIC DNA]</scope>
    <source>
        <strain evidence="11 12">PD-1</strain>
    </source>
</reference>
<evidence type="ECO:0000259" key="10">
    <source>
        <dbReference type="PROSITE" id="PS50850"/>
    </source>
</evidence>
<keyword evidence="12" id="KW-1185">Reference proteome</keyword>
<keyword evidence="6 9" id="KW-0812">Transmembrane</keyword>
<feature type="transmembrane region" description="Helical" evidence="9">
    <location>
        <begin position="51"/>
        <end position="72"/>
    </location>
</feature>
<sequence length="393" mass="42265">MSTTTVSRKTAWLRVVLLAIAAFVFNTTEFVPVGLLSDIAASFSMKTAEVGVMLTIYAWVVALMSLPLMLATRQVERRLLLSAIFLLFIASHLLSVFAWSFSSLVISRIGIALAHAIFWSITASLAIRVAPAGKKTQALSMLATGTALAMVLGVPIGRIIGQYLGWRITFGAIALSALVLMLMLIRLLPKLPSEHSGSLSSVPMLFRRPPLVGLYLLTILVVTAHYTAYSYIEPFMQVIAAQGKNFTTFLLLIFGSAGILGSLIFSLLGNRFPSTLLLSAIGLITVCMGLLLFSATRPVTVSILCIVWGMAMMIIGLAMQVRVLTLAPDATDVAMSLLSGIYNIGIGAGALLGNQVSLHLEMADIGYIGALIGVLGLAWCGFIFQRYPQLRRH</sequence>
<evidence type="ECO:0000256" key="9">
    <source>
        <dbReference type="HAMAP-Rule" id="MF_00517"/>
    </source>
</evidence>
<evidence type="ECO:0000313" key="11">
    <source>
        <dbReference type="EMBL" id="QKJ87198.1"/>
    </source>
</evidence>